<keyword evidence="6" id="KW-1185">Reference proteome</keyword>
<feature type="region of interest" description="Disordered" evidence="3">
    <location>
        <begin position="223"/>
        <end position="282"/>
    </location>
</feature>
<dbReference type="SUPFAM" id="SSF54631">
    <property type="entry name" value="CBS-domain pair"/>
    <property type="match status" value="1"/>
</dbReference>
<proteinExistence type="predicted"/>
<keyword evidence="1" id="KW-0677">Repeat</keyword>
<dbReference type="PANTHER" id="PTHR48108">
    <property type="entry name" value="CBS DOMAIN-CONTAINING PROTEIN CBSX2, CHLOROPLASTIC"/>
    <property type="match status" value="1"/>
</dbReference>
<evidence type="ECO:0000313" key="6">
    <source>
        <dbReference type="Proteomes" id="UP001151760"/>
    </source>
</evidence>
<dbReference type="Gene3D" id="3.10.580.10">
    <property type="entry name" value="CBS-domain"/>
    <property type="match status" value="1"/>
</dbReference>
<dbReference type="PANTHER" id="PTHR48108:SF26">
    <property type="entry name" value="CBS DOMAIN-CONTAINING PROTEIN DDB_G0289609"/>
    <property type="match status" value="1"/>
</dbReference>
<feature type="region of interest" description="Disordered" evidence="3">
    <location>
        <begin position="126"/>
        <end position="145"/>
    </location>
</feature>
<reference evidence="5" key="2">
    <citation type="submission" date="2022-01" db="EMBL/GenBank/DDBJ databases">
        <authorList>
            <person name="Yamashiro T."/>
            <person name="Shiraishi A."/>
            <person name="Satake H."/>
            <person name="Nakayama K."/>
        </authorList>
    </citation>
    <scope>NUCLEOTIDE SEQUENCE</scope>
</reference>
<evidence type="ECO:0000256" key="3">
    <source>
        <dbReference type="SAM" id="MobiDB-lite"/>
    </source>
</evidence>
<gene>
    <name evidence="5" type="ORF">Tco_0802739</name>
</gene>
<protein>
    <submittedName>
        <fullName evidence="5">CBS domain-containing protein CBSCBSPB1 isoform X1</fullName>
    </submittedName>
</protein>
<evidence type="ECO:0000313" key="5">
    <source>
        <dbReference type="EMBL" id="GJS95771.1"/>
    </source>
</evidence>
<dbReference type="InterPro" id="IPR051462">
    <property type="entry name" value="CBS_domain-containing"/>
</dbReference>
<dbReference type="Pfam" id="PF00571">
    <property type="entry name" value="CBS"/>
    <property type="match status" value="1"/>
</dbReference>
<feature type="compositionally biased region" description="Basic and acidic residues" evidence="3">
    <location>
        <begin position="238"/>
        <end position="282"/>
    </location>
</feature>
<name>A0ABQ5A259_9ASTR</name>
<accession>A0ABQ5A259</accession>
<dbReference type="PROSITE" id="PS51371">
    <property type="entry name" value="CBS"/>
    <property type="match status" value="1"/>
</dbReference>
<keyword evidence="2" id="KW-0129">CBS domain</keyword>
<feature type="domain" description="CBS" evidence="4">
    <location>
        <begin position="32"/>
        <end position="89"/>
    </location>
</feature>
<evidence type="ECO:0000259" key="4">
    <source>
        <dbReference type="PROSITE" id="PS51371"/>
    </source>
</evidence>
<reference evidence="5" key="1">
    <citation type="journal article" date="2022" name="Int. J. Mol. Sci.">
        <title>Draft Genome of Tanacetum Coccineum: Genomic Comparison of Closely Related Tanacetum-Family Plants.</title>
        <authorList>
            <person name="Yamashiro T."/>
            <person name="Shiraishi A."/>
            <person name="Nakayama K."/>
            <person name="Satake H."/>
        </authorList>
    </citation>
    <scope>NUCLEOTIDE SEQUENCE</scope>
</reference>
<comment type="caution">
    <text evidence="5">The sequence shown here is derived from an EMBL/GenBank/DDBJ whole genome shotgun (WGS) entry which is preliminary data.</text>
</comment>
<evidence type="ECO:0000256" key="2">
    <source>
        <dbReference type="PROSITE-ProRule" id="PRU00703"/>
    </source>
</evidence>
<feature type="compositionally biased region" description="Basic and acidic residues" evidence="3">
    <location>
        <begin position="178"/>
        <end position="187"/>
    </location>
</feature>
<dbReference type="EMBL" id="BQNB010011835">
    <property type="protein sequence ID" value="GJS95771.1"/>
    <property type="molecule type" value="Genomic_DNA"/>
</dbReference>
<feature type="compositionally biased region" description="Polar residues" evidence="3">
    <location>
        <begin position="134"/>
        <end position="143"/>
    </location>
</feature>
<dbReference type="Proteomes" id="UP001151760">
    <property type="component" value="Unassembled WGS sequence"/>
</dbReference>
<feature type="region of interest" description="Disordered" evidence="3">
    <location>
        <begin position="151"/>
        <end position="203"/>
    </location>
</feature>
<feature type="compositionally biased region" description="Basic and acidic residues" evidence="3">
    <location>
        <begin position="158"/>
        <end position="171"/>
    </location>
</feature>
<sequence>MGRALARLRRLPSMDKRLHFAVLEERTVKRLCLRKALTLPESTTISEACRRRAARKVDALLLTNSNGLLCGILTDRDITTTVVVRELDTESTHVSAVITKNLSFVISDTLAVEALPKMVLENVIQDTDPPQEPSVKNNRNQGPRLSLKVQENCDENEEREHSFTTDDDRLDYATTSEENLKDPRSVDGRPSSQRPQPCKKSESILILSKASKRNFIVSIQARVDKQGSTSKRRQARVVKQETASKGRQARDGKQESSSKSRQARVDKKETGGKQETAIDEKAENTVKECTNWKDKKKDKEQEALLISEDTASHVGSLAVDLEEDVNSHRGQYTLMASKQMVGFYISLWINTSLFKRLFLENDSSGTNKEARPDCTLGVQPAKARARGWWSVSRVEKMEHINCT</sequence>
<dbReference type="InterPro" id="IPR046342">
    <property type="entry name" value="CBS_dom_sf"/>
</dbReference>
<organism evidence="5 6">
    <name type="scientific">Tanacetum coccineum</name>
    <dbReference type="NCBI Taxonomy" id="301880"/>
    <lineage>
        <taxon>Eukaryota</taxon>
        <taxon>Viridiplantae</taxon>
        <taxon>Streptophyta</taxon>
        <taxon>Embryophyta</taxon>
        <taxon>Tracheophyta</taxon>
        <taxon>Spermatophyta</taxon>
        <taxon>Magnoliopsida</taxon>
        <taxon>eudicotyledons</taxon>
        <taxon>Gunneridae</taxon>
        <taxon>Pentapetalae</taxon>
        <taxon>asterids</taxon>
        <taxon>campanulids</taxon>
        <taxon>Asterales</taxon>
        <taxon>Asteraceae</taxon>
        <taxon>Asteroideae</taxon>
        <taxon>Anthemideae</taxon>
        <taxon>Anthemidinae</taxon>
        <taxon>Tanacetum</taxon>
    </lineage>
</organism>
<evidence type="ECO:0000256" key="1">
    <source>
        <dbReference type="ARBA" id="ARBA00022737"/>
    </source>
</evidence>
<dbReference type="InterPro" id="IPR000644">
    <property type="entry name" value="CBS_dom"/>
</dbReference>